<dbReference type="CDD" id="cd00130">
    <property type="entry name" value="PAS"/>
    <property type="match status" value="1"/>
</dbReference>
<dbReference type="SUPFAM" id="SSF47757">
    <property type="entry name" value="Chemotaxis receptor methyltransferase CheR, N-terminal domain"/>
    <property type="match status" value="1"/>
</dbReference>
<dbReference type="SUPFAM" id="SSF55785">
    <property type="entry name" value="PYP-like sensor domain (PAS domain)"/>
    <property type="match status" value="3"/>
</dbReference>
<dbReference type="GO" id="GO:0006935">
    <property type="term" value="P:chemotaxis"/>
    <property type="evidence" value="ECO:0007669"/>
    <property type="project" value="UniProtKB-UniRule"/>
</dbReference>
<dbReference type="InterPro" id="IPR022642">
    <property type="entry name" value="CheR_C"/>
</dbReference>
<dbReference type="Pfam" id="PF02518">
    <property type="entry name" value="HATPase_c"/>
    <property type="match status" value="1"/>
</dbReference>
<comment type="subcellular location">
    <subcellularLocation>
        <location evidence="2">Membrane</location>
    </subcellularLocation>
</comment>
<reference evidence="22 23" key="1">
    <citation type="submission" date="2019-08" db="EMBL/GenBank/DDBJ databases">
        <title>Deep-cultivation of Planctomycetes and their phenomic and genomic characterization uncovers novel biology.</title>
        <authorList>
            <person name="Wiegand S."/>
            <person name="Jogler M."/>
            <person name="Boedeker C."/>
            <person name="Pinto D."/>
            <person name="Vollmers J."/>
            <person name="Rivas-Marin E."/>
            <person name="Kohn T."/>
            <person name="Peeters S.H."/>
            <person name="Heuer A."/>
            <person name="Rast P."/>
            <person name="Oberbeckmann S."/>
            <person name="Bunk B."/>
            <person name="Jeske O."/>
            <person name="Meyerdierks A."/>
            <person name="Storesund J.E."/>
            <person name="Kallscheuer N."/>
            <person name="Luecker S."/>
            <person name="Lage O.M."/>
            <person name="Pohl T."/>
            <person name="Merkel B.J."/>
            <person name="Hornburger P."/>
            <person name="Mueller R.-W."/>
            <person name="Bruemmer F."/>
            <person name="Labrenz M."/>
            <person name="Spormann A.M."/>
            <person name="Op Den Camp H."/>
            <person name="Overmann J."/>
            <person name="Amann R."/>
            <person name="Jetten M.S.M."/>
            <person name="Mascher T."/>
            <person name="Medema M.H."/>
            <person name="Devos D.P."/>
            <person name="Kaster A.-K."/>
            <person name="Ovreas L."/>
            <person name="Rohde M."/>
            <person name="Galperin M.Y."/>
            <person name="Jogler C."/>
        </authorList>
    </citation>
    <scope>NUCLEOTIDE SEQUENCE [LARGE SCALE GENOMIC DNA]</scope>
    <source>
        <strain evidence="22 23">LF1</strain>
    </source>
</reference>
<dbReference type="Pfam" id="PF08447">
    <property type="entry name" value="PAS_3"/>
    <property type="match status" value="1"/>
</dbReference>
<dbReference type="GO" id="GO:0008757">
    <property type="term" value="F:S-adenosylmethionine-dependent methyltransferase activity"/>
    <property type="evidence" value="ECO:0007669"/>
    <property type="project" value="InterPro"/>
</dbReference>
<dbReference type="PROSITE" id="PS50109">
    <property type="entry name" value="HIS_KIN"/>
    <property type="match status" value="1"/>
</dbReference>
<dbReference type="OrthoDB" id="288469at2"/>
<dbReference type="SUPFAM" id="SSF55874">
    <property type="entry name" value="ATPase domain of HSP90 chaperone/DNA topoisomerase II/histidine kinase"/>
    <property type="match status" value="1"/>
</dbReference>
<keyword evidence="6" id="KW-0547">Nucleotide-binding</keyword>
<keyword evidence="10" id="KW-0472">Membrane</keyword>
<dbReference type="PANTHER" id="PTHR24422">
    <property type="entry name" value="CHEMOTAXIS PROTEIN METHYLTRANSFERASE"/>
    <property type="match status" value="1"/>
</dbReference>
<keyword evidence="9" id="KW-0902">Two-component regulatory system</keyword>
<keyword evidence="14" id="KW-0175">Coiled coil</keyword>
<keyword evidence="8" id="KW-0067">ATP-binding</keyword>
<dbReference type="PANTHER" id="PTHR24422:SF27">
    <property type="entry name" value="PROTEIN-GLUTAMATE O-METHYLTRANSFERASE"/>
    <property type="match status" value="1"/>
</dbReference>
<dbReference type="Gene3D" id="2.10.70.100">
    <property type="match status" value="1"/>
</dbReference>
<evidence type="ECO:0000256" key="4">
    <source>
        <dbReference type="ARBA" id="ARBA00022553"/>
    </source>
</evidence>
<dbReference type="InterPro" id="IPR036097">
    <property type="entry name" value="HisK_dim/P_sf"/>
</dbReference>
<protein>
    <recommendedName>
        <fullName evidence="3">histidine kinase</fullName>
        <ecNumber evidence="3">2.7.13.3</ecNumber>
    </recommendedName>
</protein>
<proteinExistence type="predicted"/>
<dbReference type="InterPro" id="IPR005467">
    <property type="entry name" value="His_kinase_dom"/>
</dbReference>
<feature type="domain" description="CheB-type methylesterase" evidence="20">
    <location>
        <begin position="13"/>
        <end position="202"/>
    </location>
</feature>
<dbReference type="Gene3D" id="3.40.50.150">
    <property type="entry name" value="Vaccinia Virus protein VP39"/>
    <property type="match status" value="1"/>
</dbReference>
<evidence type="ECO:0000256" key="1">
    <source>
        <dbReference type="ARBA" id="ARBA00000085"/>
    </source>
</evidence>
<dbReference type="InterPro" id="IPR001789">
    <property type="entry name" value="Sig_transdc_resp-reg_receiver"/>
</dbReference>
<dbReference type="InterPro" id="IPR001610">
    <property type="entry name" value="PAC"/>
</dbReference>
<evidence type="ECO:0000313" key="22">
    <source>
        <dbReference type="EMBL" id="KAA1261183.1"/>
    </source>
</evidence>
<dbReference type="SMART" id="SM00448">
    <property type="entry name" value="REC"/>
    <property type="match status" value="1"/>
</dbReference>
<feature type="coiled-coil region" evidence="14">
    <location>
        <begin position="662"/>
        <end position="738"/>
    </location>
</feature>
<feature type="active site" evidence="12">
    <location>
        <position position="52"/>
    </location>
</feature>
<keyword evidence="4 13" id="KW-0597">Phosphoprotein</keyword>
<dbReference type="SMART" id="SM00388">
    <property type="entry name" value="HisKA"/>
    <property type="match status" value="1"/>
</dbReference>
<dbReference type="InterPro" id="IPR035965">
    <property type="entry name" value="PAS-like_dom_sf"/>
</dbReference>
<evidence type="ECO:0000256" key="10">
    <source>
        <dbReference type="ARBA" id="ARBA00023136"/>
    </source>
</evidence>
<dbReference type="Gene3D" id="3.30.565.10">
    <property type="entry name" value="Histidine kinase-like ATPase, C-terminal domain"/>
    <property type="match status" value="1"/>
</dbReference>
<feature type="region of interest" description="Disordered" evidence="15">
    <location>
        <begin position="488"/>
        <end position="515"/>
    </location>
</feature>
<dbReference type="SMART" id="SM00387">
    <property type="entry name" value="HATPase_c"/>
    <property type="match status" value="1"/>
</dbReference>
<dbReference type="CDD" id="cd17546">
    <property type="entry name" value="REC_hyHK_CKI1_RcsC-like"/>
    <property type="match status" value="1"/>
</dbReference>
<keyword evidence="12" id="KW-0145">Chemotaxis</keyword>
<keyword evidence="5 22" id="KW-0808">Transferase</keyword>
<feature type="domain" description="Response regulatory" evidence="17">
    <location>
        <begin position="1373"/>
        <end position="1492"/>
    </location>
</feature>
<dbReference type="SMART" id="SM00138">
    <property type="entry name" value="MeTrc"/>
    <property type="match status" value="1"/>
</dbReference>
<dbReference type="Gene3D" id="3.40.50.2300">
    <property type="match status" value="1"/>
</dbReference>
<evidence type="ECO:0000256" key="13">
    <source>
        <dbReference type="PROSITE-ProRule" id="PRU00169"/>
    </source>
</evidence>
<evidence type="ECO:0000256" key="15">
    <source>
        <dbReference type="SAM" id="MobiDB-lite"/>
    </source>
</evidence>
<evidence type="ECO:0000259" key="17">
    <source>
        <dbReference type="PROSITE" id="PS50110"/>
    </source>
</evidence>
<feature type="domain" description="PAS" evidence="18">
    <location>
        <begin position="1007"/>
        <end position="1052"/>
    </location>
</feature>
<keyword evidence="12" id="KW-0378">Hydrolase</keyword>
<evidence type="ECO:0000259" key="16">
    <source>
        <dbReference type="PROSITE" id="PS50109"/>
    </source>
</evidence>
<dbReference type="Pfam" id="PF01739">
    <property type="entry name" value="CheR"/>
    <property type="match status" value="1"/>
</dbReference>
<gene>
    <name evidence="22" type="primary">arcB_2</name>
    <name evidence="22" type="ORF">LF1_37280</name>
</gene>
<dbReference type="Pfam" id="PF00072">
    <property type="entry name" value="Response_reg"/>
    <property type="match status" value="1"/>
</dbReference>
<dbReference type="InterPro" id="IPR013655">
    <property type="entry name" value="PAS_fold_3"/>
</dbReference>
<dbReference type="PROSITE" id="PS50123">
    <property type="entry name" value="CHER"/>
    <property type="match status" value="1"/>
</dbReference>
<dbReference type="RefSeq" id="WP_068259946.1">
    <property type="nucleotide sequence ID" value="NZ_LWSK01000013.1"/>
</dbReference>
<dbReference type="InterPro" id="IPR050903">
    <property type="entry name" value="Bact_Chemotaxis_MeTrfase"/>
</dbReference>
<keyword evidence="23" id="KW-1185">Reference proteome</keyword>
<dbReference type="InterPro" id="IPR003661">
    <property type="entry name" value="HisK_dim/P_dom"/>
</dbReference>
<dbReference type="PROSITE" id="PS50110">
    <property type="entry name" value="RESPONSE_REGULATORY"/>
    <property type="match status" value="1"/>
</dbReference>
<dbReference type="Pfam" id="PF13596">
    <property type="entry name" value="PAS_10"/>
    <property type="match status" value="1"/>
</dbReference>
<feature type="domain" description="PAC" evidence="19">
    <location>
        <begin position="801"/>
        <end position="851"/>
    </location>
</feature>
<evidence type="ECO:0000256" key="8">
    <source>
        <dbReference type="ARBA" id="ARBA00022840"/>
    </source>
</evidence>
<evidence type="ECO:0000256" key="11">
    <source>
        <dbReference type="ARBA" id="ARBA00023306"/>
    </source>
</evidence>
<evidence type="ECO:0000256" key="5">
    <source>
        <dbReference type="ARBA" id="ARBA00022679"/>
    </source>
</evidence>
<dbReference type="GO" id="GO:0000155">
    <property type="term" value="F:phosphorelay sensor kinase activity"/>
    <property type="evidence" value="ECO:0007669"/>
    <property type="project" value="InterPro"/>
</dbReference>
<dbReference type="InterPro" id="IPR029063">
    <property type="entry name" value="SAM-dependent_MTases_sf"/>
</dbReference>
<dbReference type="InterPro" id="IPR035909">
    <property type="entry name" value="CheB_C"/>
</dbReference>
<comment type="catalytic activity">
    <reaction evidence="1">
        <text>ATP + protein L-histidine = ADP + protein N-phospho-L-histidine.</text>
        <dbReference type="EC" id="2.7.13.3"/>
    </reaction>
</comment>
<organism evidence="22 23">
    <name type="scientific">Rubripirellula obstinata</name>
    <dbReference type="NCBI Taxonomy" id="406547"/>
    <lineage>
        <taxon>Bacteria</taxon>
        <taxon>Pseudomonadati</taxon>
        <taxon>Planctomycetota</taxon>
        <taxon>Planctomycetia</taxon>
        <taxon>Pirellulales</taxon>
        <taxon>Pirellulaceae</taxon>
        <taxon>Rubripirellula</taxon>
    </lineage>
</organism>
<dbReference type="SMART" id="SM00091">
    <property type="entry name" value="PAS"/>
    <property type="match status" value="4"/>
</dbReference>
<evidence type="ECO:0000256" key="7">
    <source>
        <dbReference type="ARBA" id="ARBA00022777"/>
    </source>
</evidence>
<dbReference type="SUPFAM" id="SSF52172">
    <property type="entry name" value="CheY-like"/>
    <property type="match status" value="1"/>
</dbReference>
<evidence type="ECO:0000256" key="14">
    <source>
        <dbReference type="SAM" id="Coils"/>
    </source>
</evidence>
<dbReference type="FunFam" id="1.10.287.130:FF:000038">
    <property type="entry name" value="Sensory transduction histidine kinase"/>
    <property type="match status" value="1"/>
</dbReference>
<dbReference type="Gene3D" id="1.10.287.130">
    <property type="match status" value="1"/>
</dbReference>
<keyword evidence="11" id="KW-0131">Cell cycle</keyword>
<dbReference type="GO" id="GO:0005737">
    <property type="term" value="C:cytoplasm"/>
    <property type="evidence" value="ECO:0007669"/>
    <property type="project" value="InterPro"/>
</dbReference>
<dbReference type="GO" id="GO:0005524">
    <property type="term" value="F:ATP binding"/>
    <property type="evidence" value="ECO:0007669"/>
    <property type="project" value="UniProtKB-KW"/>
</dbReference>
<evidence type="ECO:0000259" key="21">
    <source>
        <dbReference type="PROSITE" id="PS50123"/>
    </source>
</evidence>
<dbReference type="Proteomes" id="UP000322699">
    <property type="component" value="Unassembled WGS sequence"/>
</dbReference>
<evidence type="ECO:0000259" key="19">
    <source>
        <dbReference type="PROSITE" id="PS50113"/>
    </source>
</evidence>
<dbReference type="GO" id="GO:0008984">
    <property type="term" value="F:protein-glutamate methylesterase activity"/>
    <property type="evidence" value="ECO:0007669"/>
    <property type="project" value="InterPro"/>
</dbReference>
<dbReference type="PRINTS" id="PR00996">
    <property type="entry name" value="CHERMTFRASE"/>
</dbReference>
<feature type="domain" description="PAC" evidence="19">
    <location>
        <begin position="1056"/>
        <end position="1109"/>
    </location>
</feature>
<dbReference type="SUPFAM" id="SSF47384">
    <property type="entry name" value="Homodimeric domain of signal transducing histidine kinase"/>
    <property type="match status" value="1"/>
</dbReference>
<evidence type="ECO:0000256" key="6">
    <source>
        <dbReference type="ARBA" id="ARBA00022741"/>
    </source>
</evidence>
<sequence>MNQLTEPVENDSPIDRPVVVGVGASAGGLEAIVQLLIQSPVDVEISYVIIQHLSPDHDSALAEILGKRVKLPIHQVTESTKVLPNHVYVIPPGKYLSIKDCELTLSEPPDARNARMAVDYFFRSLAEDAWEHGIGVILSGTGSDGSAGLKEIKDHGGLTVVQDPDEASHRGMPQAAVKAGAVDLILPVSEIAPRLVRYVHHAREHGPLSAQAIASMEQADHTAVMDVLRQVTKHDFRNYRNATLARRISRRMGLAGLDQIHDYVALLHDNRDELEQLRNDLLIGVTRFFRDARSWKMLQEKVIKDLVMKADERTPLRFWSAGCASGEEPYTLAMVVLEQMKLSDKHVPFQIFASDVSAESLDFAREGVYPDSIAADVPVEQLREYFQKVDGGYRVSKQLREHVVFAEQNVLVQAPFSKLDCITCRNLLIYLKRQAQENIFSVFQFALKTGGHLFLGSSESVERSADLFDTINAKHRIYRRTNAKVFPPTRANEAESPSIVKSDQPSSPPPPTGRLGHLAYRQLMQEFEQGVAIIDEQFRVLYVEGRADLYLQLHTGEMSAELPDLFAIARDGVKSRLRTMIRKTRQANDPVEETCRVQRDGSVFPCRIRMRKLSAVTGPDRPILITFQPLSVETTPVPERLLSGDEAPVDQEELRHELLTTREQLSTTIAQLETANEELKASNEEAMSMNEQLQSGNEELETSKEELQSLNEELTTLNNQLELKLEELQHTTDDLNNLLTSASVPTIFLDTNLRLRRFTPSCDVLYNFIGTDVGRPLSDIVQKHDDDSLIDDAKRVLQDLVPLDKELICSNGQCFIRRILPYRTEDDRIQGVVVTFADVTELSGAKKELSQNLAVMDNIYQSAPVGLGFLTQDLKFVRINDELAEIDGVSADDHIGRHLRDILPPDLAGDVVKLYQKIIDTGEPLLNVEIKGRTKASESERTWQASYMPVKGDDGNVIGINVVVQDVTDRQRNAKDLAESRDRLEIALTGGRMGTWHYHIESGQVDWSSQMYDLFGVNREEFVPRRDSFLKRVHPDDREYANEAIDGPLQNGGETHRLECRIVRDNDREVVWIESRGLIRRDEDGKPISMTGVTIDVTERHRHEERLQLAKDSAEAANRSRGEFLANMSHEIRTPMTAIIGYADMLSSHLRDPDNLQCVETIRRNGRFLLEIIDDILDLSKIDAGKFEVERERIAPERIIADIVSLMNVRAEEKKLKLEVEFESELPKLIETDGKRLRQILLNLVGNAIKFTEDGKVRLVARYDHDQNQLALSVEDTGIGIDSESLDNLFEPFTQADGSITRTFGGTGLGLAISHRLAEVLGGKIEVESKPGQGSMFTLAIDPGEIDGVEFAMPSTVQVVSNADEEDVQLDGYYLIVDDRRDIRYLAQHFIESAGGTISTAGDGQAGVDAIQTAIDEGRPFTAVCMDMQMPILDGYGAVREIRRRGIDVPIIALTANAMQGDQDDCMEAGCTAFISKPIDKKALLSKLKEVSGKKHGEVG</sequence>
<dbReference type="GO" id="GO:0000156">
    <property type="term" value="F:phosphorelay response regulator activity"/>
    <property type="evidence" value="ECO:0007669"/>
    <property type="project" value="InterPro"/>
</dbReference>
<feature type="active site" evidence="12">
    <location>
        <position position="144"/>
    </location>
</feature>
<dbReference type="EC" id="2.7.13.3" evidence="3"/>
<dbReference type="InterPro" id="IPR013656">
    <property type="entry name" value="PAS_4"/>
</dbReference>
<feature type="domain" description="PAC" evidence="19">
    <location>
        <begin position="926"/>
        <end position="979"/>
    </location>
</feature>
<dbReference type="SUPFAM" id="SSF52738">
    <property type="entry name" value="Methylesterase CheB, C-terminal domain"/>
    <property type="match status" value="1"/>
</dbReference>
<dbReference type="Pfam" id="PF01339">
    <property type="entry name" value="CheB_methylest"/>
    <property type="match status" value="1"/>
</dbReference>
<dbReference type="GO" id="GO:0016020">
    <property type="term" value="C:membrane"/>
    <property type="evidence" value="ECO:0007669"/>
    <property type="project" value="UniProtKB-SubCell"/>
</dbReference>
<dbReference type="Gene3D" id="3.40.50.180">
    <property type="entry name" value="Methylesterase CheB, C-terminal domain"/>
    <property type="match status" value="1"/>
</dbReference>
<evidence type="ECO:0000256" key="2">
    <source>
        <dbReference type="ARBA" id="ARBA00004370"/>
    </source>
</evidence>
<dbReference type="PROSITE" id="PS50112">
    <property type="entry name" value="PAS"/>
    <property type="match status" value="2"/>
</dbReference>
<dbReference type="InterPro" id="IPR011006">
    <property type="entry name" value="CheY-like_superfamily"/>
</dbReference>
<dbReference type="SMART" id="SM00086">
    <property type="entry name" value="PAC"/>
    <property type="match status" value="3"/>
</dbReference>
<dbReference type="NCBIfam" id="TIGR00229">
    <property type="entry name" value="sensory_box"/>
    <property type="match status" value="2"/>
</dbReference>
<dbReference type="FunFam" id="3.30.565.10:FF:000010">
    <property type="entry name" value="Sensor histidine kinase RcsC"/>
    <property type="match status" value="1"/>
</dbReference>
<evidence type="ECO:0000256" key="9">
    <source>
        <dbReference type="ARBA" id="ARBA00023012"/>
    </source>
</evidence>
<feature type="active site" evidence="12">
    <location>
        <position position="25"/>
    </location>
</feature>
<feature type="modified residue" description="4-aspartylphosphate" evidence="13">
    <location>
        <position position="1427"/>
    </location>
</feature>
<dbReference type="InterPro" id="IPR000673">
    <property type="entry name" value="Sig_transdc_resp-reg_Me-estase"/>
</dbReference>
<dbReference type="CDD" id="cd16434">
    <property type="entry name" value="CheB-CheR_fusion"/>
    <property type="match status" value="1"/>
</dbReference>
<dbReference type="CDD" id="cd16922">
    <property type="entry name" value="HATPase_EvgS-ArcB-TorS-like"/>
    <property type="match status" value="1"/>
</dbReference>
<dbReference type="PROSITE" id="PS50113">
    <property type="entry name" value="PAC"/>
    <property type="match status" value="3"/>
</dbReference>
<comment type="caution">
    <text evidence="22">The sequence shown here is derived from an EMBL/GenBank/DDBJ whole genome shotgun (WGS) entry which is preliminary data.</text>
</comment>
<dbReference type="InterPro" id="IPR000700">
    <property type="entry name" value="PAS-assoc_C"/>
</dbReference>
<evidence type="ECO:0000256" key="12">
    <source>
        <dbReference type="PROSITE-ProRule" id="PRU00050"/>
    </source>
</evidence>
<dbReference type="SUPFAM" id="SSF53335">
    <property type="entry name" value="S-adenosyl-L-methionine-dependent methyltransferases"/>
    <property type="match status" value="1"/>
</dbReference>
<dbReference type="CDD" id="cd00082">
    <property type="entry name" value="HisKA"/>
    <property type="match status" value="1"/>
</dbReference>
<dbReference type="Pfam" id="PF00512">
    <property type="entry name" value="HisKA"/>
    <property type="match status" value="1"/>
</dbReference>
<dbReference type="InterPro" id="IPR000014">
    <property type="entry name" value="PAS"/>
</dbReference>
<evidence type="ECO:0000259" key="18">
    <source>
        <dbReference type="PROSITE" id="PS50112"/>
    </source>
</evidence>
<dbReference type="EMBL" id="VRLW01000001">
    <property type="protein sequence ID" value="KAA1261183.1"/>
    <property type="molecule type" value="Genomic_DNA"/>
</dbReference>
<feature type="domain" description="PAS" evidence="18">
    <location>
        <begin position="852"/>
        <end position="922"/>
    </location>
</feature>
<evidence type="ECO:0000259" key="20">
    <source>
        <dbReference type="PROSITE" id="PS50122"/>
    </source>
</evidence>
<evidence type="ECO:0000313" key="23">
    <source>
        <dbReference type="Proteomes" id="UP000322699"/>
    </source>
</evidence>
<dbReference type="Pfam" id="PF03705">
    <property type="entry name" value="CheR_N"/>
    <property type="match status" value="1"/>
</dbReference>
<dbReference type="InterPro" id="IPR022641">
    <property type="entry name" value="CheR_N"/>
</dbReference>
<dbReference type="InterPro" id="IPR000780">
    <property type="entry name" value="CheR_MeTrfase"/>
</dbReference>
<dbReference type="Gene3D" id="3.30.450.20">
    <property type="entry name" value="PAS domain"/>
    <property type="match status" value="3"/>
</dbReference>
<evidence type="ECO:0000256" key="3">
    <source>
        <dbReference type="ARBA" id="ARBA00012438"/>
    </source>
</evidence>
<feature type="domain" description="CheR-type methyltransferase" evidence="21">
    <location>
        <begin position="209"/>
        <end position="483"/>
    </location>
</feature>
<dbReference type="Pfam" id="PF08448">
    <property type="entry name" value="PAS_4"/>
    <property type="match status" value="1"/>
</dbReference>
<accession>A0A5B1CP90</accession>
<dbReference type="PROSITE" id="PS50122">
    <property type="entry name" value="CHEB"/>
    <property type="match status" value="1"/>
</dbReference>
<dbReference type="InterPro" id="IPR003594">
    <property type="entry name" value="HATPase_dom"/>
</dbReference>
<keyword evidence="7" id="KW-0418">Kinase</keyword>
<dbReference type="InterPro" id="IPR036890">
    <property type="entry name" value="HATPase_C_sf"/>
</dbReference>
<name>A0A5B1CP90_9BACT</name>
<feature type="domain" description="Histidine kinase" evidence="16">
    <location>
        <begin position="1127"/>
        <end position="1345"/>
    </location>
</feature>